<sequence length="514" mass="56272">MMTDVPDVDAIRLAILTGDPTEEQLLAGYTEAFRVLDQQLLEACIQAEGPELARQRLEDLGLLHQCLNSVLASQEPVAPVFVDVLQRGMRAYPVAFQQSCVAELVEPLLQRKRKTPLGGVGPIAATFPARLARARQFLSSAVLANPYIGDCLAKLLHRGADVDETLIAFKLLFEELNFPLAKWKESLKAVSKGYETLDNYLIPHLERAEFSECVLAGAGAGDELVLKAALSKDTAFCYDFLQSLDGSDFHRAMTDTLMSYVLGAKWFTLDAYQALIAKPGFLEGHRALVNRIVADPVLLYRARKNPELVANRNLYGGHLLTYAFARDSGVHLYVAPAIVLAGSSADLLADFRVADQAAGLLSSIYTDMQASMGRYIANQLDEIGVVVDQLQGTVLVGVEGMAKQDALGVLAVQRVVEGSFMKLHEFGVGDLNQNEFELPLCQLVESRKRNLDNINLKVCSAMTLDVAPEIKEKVFRSSDNYLAGAFKLGWIDGSEISALPEESQSRLMASVFDL</sequence>
<reference evidence="1 2" key="1">
    <citation type="submission" date="2020-08" db="EMBL/GenBank/DDBJ databases">
        <title>Functional genomics of gut bacteria from endangered species of beetles.</title>
        <authorList>
            <person name="Carlos-Shanley C."/>
        </authorList>
    </citation>
    <scope>NUCLEOTIDE SEQUENCE [LARGE SCALE GENOMIC DNA]</scope>
    <source>
        <strain evidence="1 2">S00179</strain>
    </source>
</reference>
<organism evidence="1 2">
    <name type="scientific">Pseudomonas nitroreducens</name>
    <dbReference type="NCBI Taxonomy" id="46680"/>
    <lineage>
        <taxon>Bacteria</taxon>
        <taxon>Pseudomonadati</taxon>
        <taxon>Pseudomonadota</taxon>
        <taxon>Gammaproteobacteria</taxon>
        <taxon>Pseudomonadales</taxon>
        <taxon>Pseudomonadaceae</taxon>
        <taxon>Pseudomonas</taxon>
    </lineage>
</organism>
<proteinExistence type="predicted"/>
<dbReference type="AlphaFoldDB" id="A0A7W7NYQ3"/>
<evidence type="ECO:0000313" key="2">
    <source>
        <dbReference type="Proteomes" id="UP000566995"/>
    </source>
</evidence>
<accession>A0A7W7NYQ3</accession>
<dbReference type="RefSeq" id="WP_184585931.1">
    <property type="nucleotide sequence ID" value="NZ_JACHLI010000001.1"/>
</dbReference>
<gene>
    <name evidence="1" type="ORF">HNP46_000492</name>
</gene>
<dbReference type="EMBL" id="JACHLI010000001">
    <property type="protein sequence ID" value="MBB4861681.1"/>
    <property type="molecule type" value="Genomic_DNA"/>
</dbReference>
<comment type="caution">
    <text evidence="1">The sequence shown here is derived from an EMBL/GenBank/DDBJ whole genome shotgun (WGS) entry which is preliminary data.</text>
</comment>
<dbReference type="Proteomes" id="UP000566995">
    <property type="component" value="Unassembled WGS sequence"/>
</dbReference>
<protein>
    <submittedName>
        <fullName evidence="1">Uncharacterized protein</fullName>
    </submittedName>
</protein>
<evidence type="ECO:0000313" key="1">
    <source>
        <dbReference type="EMBL" id="MBB4861681.1"/>
    </source>
</evidence>
<name>A0A7W7NYQ3_PSENT</name>